<evidence type="ECO:0000256" key="1">
    <source>
        <dbReference type="SAM" id="MobiDB-lite"/>
    </source>
</evidence>
<feature type="compositionally biased region" description="Basic residues" evidence="1">
    <location>
        <begin position="26"/>
        <end position="40"/>
    </location>
</feature>
<dbReference type="GO" id="GO:0005975">
    <property type="term" value="P:carbohydrate metabolic process"/>
    <property type="evidence" value="ECO:0007669"/>
    <property type="project" value="InterPro"/>
</dbReference>
<feature type="region of interest" description="Disordered" evidence="1">
    <location>
        <begin position="114"/>
        <end position="139"/>
    </location>
</feature>
<reference evidence="3" key="1">
    <citation type="submission" date="2021-01" db="EMBL/GenBank/DDBJ databases">
        <title>Genome sequence of Phenylobacterium sp. 20VBR1 isolated from a valley glaceir, Ny-Alesund, Svalbard.</title>
        <authorList>
            <person name="Thomas F.A."/>
            <person name="Krishnan K.P."/>
            <person name="Sinha R.K."/>
        </authorList>
    </citation>
    <scope>NUCLEOTIDE SEQUENCE</scope>
    <source>
        <strain evidence="3">20VBR1</strain>
    </source>
</reference>
<accession>A0A974P4A9</accession>
<evidence type="ECO:0000259" key="2">
    <source>
        <dbReference type="Pfam" id="PF01182"/>
    </source>
</evidence>
<feature type="region of interest" description="Disordered" evidence="1">
    <location>
        <begin position="20"/>
        <end position="63"/>
    </location>
</feature>
<organism evidence="3">
    <name type="scientific">Phenylobacterium glaciei</name>
    <dbReference type="NCBI Taxonomy" id="2803784"/>
    <lineage>
        <taxon>Bacteria</taxon>
        <taxon>Pseudomonadati</taxon>
        <taxon>Pseudomonadota</taxon>
        <taxon>Alphaproteobacteria</taxon>
        <taxon>Caulobacterales</taxon>
        <taxon>Caulobacteraceae</taxon>
        <taxon>Phenylobacterium</taxon>
    </lineage>
</organism>
<evidence type="ECO:0000313" key="3">
    <source>
        <dbReference type="EMBL" id="QQZ50712.1"/>
    </source>
</evidence>
<protein>
    <submittedName>
        <fullName evidence="3">6-phosphogluconolactonase</fullName>
    </submittedName>
</protein>
<gene>
    <name evidence="3" type="ORF">JKL49_04720</name>
</gene>
<dbReference type="Pfam" id="PF01182">
    <property type="entry name" value="Glucosamine_iso"/>
    <property type="match status" value="1"/>
</dbReference>
<dbReference type="SUPFAM" id="SSF100950">
    <property type="entry name" value="NagB/RpiA/CoA transferase-like"/>
    <property type="match status" value="1"/>
</dbReference>
<dbReference type="InterPro" id="IPR037171">
    <property type="entry name" value="NagB/RpiA_transferase-like"/>
</dbReference>
<sequence>MSSASERSFSIRPARGALWAGDDRNLRRRGRPGRRRRRRDRGGPGRRSGRPGHASLIGTGGRSPTPVYDLLSGADVNWGRVTVGLSDDRFVPITSPDSNERLVCERLLRAARRRPASCRSMPTSPVPRRPRTSPSPTSARWPLRYAVPWHGEDGHVASLIPGSPVMTAGLDPVGERYVIGVPAGVGSPPVARISLTLPALLQARITLLLIRGAVKRQIVAHGSGLPVHALLKQAKAPCASSGRREFPERDSLKWIPVQAPVTL</sequence>
<dbReference type="EMBL" id="CP068570">
    <property type="protein sequence ID" value="QQZ50712.1"/>
    <property type="molecule type" value="Genomic_DNA"/>
</dbReference>
<dbReference type="InterPro" id="IPR039104">
    <property type="entry name" value="6PGL"/>
</dbReference>
<proteinExistence type="predicted"/>
<dbReference type="AlphaFoldDB" id="A0A974P4A9"/>
<dbReference type="InterPro" id="IPR006148">
    <property type="entry name" value="Glc/Gal-6P_isomerase"/>
</dbReference>
<name>A0A974P4A9_9CAUL</name>
<dbReference type="Gene3D" id="3.40.50.1360">
    <property type="match status" value="1"/>
</dbReference>
<feature type="domain" description="Glucosamine/galactosamine-6-phosphate isomerase" evidence="2">
    <location>
        <begin position="52"/>
        <end position="223"/>
    </location>
</feature>
<dbReference type="PANTHER" id="PTHR11054">
    <property type="entry name" value="6-PHOSPHOGLUCONOLACTONASE"/>
    <property type="match status" value="1"/>
</dbReference>
<dbReference type="PANTHER" id="PTHR11054:SF0">
    <property type="entry name" value="6-PHOSPHOGLUCONOLACTONASE"/>
    <property type="match status" value="1"/>
</dbReference>